<organism evidence="2 3">
    <name type="scientific">Leptospira santarosai</name>
    <dbReference type="NCBI Taxonomy" id="28183"/>
    <lineage>
        <taxon>Bacteria</taxon>
        <taxon>Pseudomonadati</taxon>
        <taxon>Spirochaetota</taxon>
        <taxon>Spirochaetia</taxon>
        <taxon>Leptospirales</taxon>
        <taxon>Leptospiraceae</taxon>
        <taxon>Leptospira</taxon>
    </lineage>
</organism>
<dbReference type="Proteomes" id="UP000189337">
    <property type="component" value="Unassembled WGS sequence"/>
</dbReference>
<evidence type="ECO:0000313" key="2">
    <source>
        <dbReference type="EMBL" id="ONF92152.1"/>
    </source>
</evidence>
<accession>A0AB73N0K4</accession>
<sequence>MFFMDGAIASLTESNLGITDLQYVKLPYGPVLDGYKQKLQDLVENKILKMDRFPAVSDSSIFLYPNSNAALKQEADSWLSNQSVDTQIIYKKIVSYFGPHNAVQLSNFSHKLDAWRKPEMFSKIQLNSLSKDSFLKEKVGNENFGKWILTVTVK</sequence>
<feature type="domain" description="Antitoxin SocA-like Panacea" evidence="1">
    <location>
        <begin position="2"/>
        <end position="115"/>
    </location>
</feature>
<comment type="caution">
    <text evidence="2">The sequence shown here is derived from an EMBL/GenBank/DDBJ whole genome shotgun (WGS) entry which is preliminary data.</text>
</comment>
<dbReference type="AlphaFoldDB" id="A0AB73N0K4"/>
<proteinExistence type="predicted"/>
<name>A0AB73N0K4_9LEPT</name>
<reference evidence="2 3" key="1">
    <citation type="submission" date="2017-01" db="EMBL/GenBank/DDBJ databases">
        <title>Comparative genomic analysis of Brazilian Leptospira santarosai.</title>
        <authorList>
            <person name="Moreno L.Z."/>
            <person name="Miraglia F."/>
            <person name="Kremer F.S."/>
            <person name="Eslabao M.R."/>
            <person name="Lilenbaum W."/>
            <person name="Dellagostin O.A."/>
            <person name="Moreno A.M."/>
        </authorList>
    </citation>
    <scope>NUCLEOTIDE SEQUENCE [LARGE SCALE GENOMIC DNA]</scope>
    <source>
        <strain evidence="2 3">M52/8-19</strain>
    </source>
</reference>
<gene>
    <name evidence="2" type="ORF">BWD14_14110</name>
</gene>
<protein>
    <recommendedName>
        <fullName evidence="1">Antitoxin SocA-like Panacea domain-containing protein</fullName>
    </recommendedName>
</protein>
<dbReference type="EMBL" id="MTSU01000014">
    <property type="protein sequence ID" value="ONF92152.1"/>
    <property type="molecule type" value="Genomic_DNA"/>
</dbReference>
<dbReference type="InterPro" id="IPR025272">
    <property type="entry name" value="SocA_Panacea"/>
</dbReference>
<dbReference type="RefSeq" id="WP_004474851.1">
    <property type="nucleotide sequence ID" value="NZ_CP028370.1"/>
</dbReference>
<dbReference type="Pfam" id="PF13274">
    <property type="entry name" value="SocA_Panacea"/>
    <property type="match status" value="1"/>
</dbReference>
<evidence type="ECO:0000259" key="1">
    <source>
        <dbReference type="Pfam" id="PF13274"/>
    </source>
</evidence>
<evidence type="ECO:0000313" key="3">
    <source>
        <dbReference type="Proteomes" id="UP000189337"/>
    </source>
</evidence>